<organism evidence="2 3">
    <name type="scientific">Cetraspora pellucida</name>
    <dbReference type="NCBI Taxonomy" id="1433469"/>
    <lineage>
        <taxon>Eukaryota</taxon>
        <taxon>Fungi</taxon>
        <taxon>Fungi incertae sedis</taxon>
        <taxon>Mucoromycota</taxon>
        <taxon>Glomeromycotina</taxon>
        <taxon>Glomeromycetes</taxon>
        <taxon>Diversisporales</taxon>
        <taxon>Gigasporaceae</taxon>
        <taxon>Cetraspora</taxon>
    </lineage>
</organism>
<proteinExistence type="predicted"/>
<dbReference type="PANTHER" id="PTHR31964:SF113">
    <property type="entry name" value="USPA DOMAIN-CONTAINING PROTEIN"/>
    <property type="match status" value="1"/>
</dbReference>
<protein>
    <submittedName>
        <fullName evidence="2">12587_t:CDS:1</fullName>
    </submittedName>
</protein>
<dbReference type="PANTHER" id="PTHR31964">
    <property type="entry name" value="ADENINE NUCLEOTIDE ALPHA HYDROLASES-LIKE SUPERFAMILY PROTEIN"/>
    <property type="match status" value="1"/>
</dbReference>
<keyword evidence="3" id="KW-1185">Reference proteome</keyword>
<accession>A0A9N9H9V6</accession>
<dbReference type="InterPro" id="IPR006015">
    <property type="entry name" value="Universal_stress_UspA"/>
</dbReference>
<dbReference type="Proteomes" id="UP000789759">
    <property type="component" value="Unassembled WGS sequence"/>
</dbReference>
<dbReference type="SUPFAM" id="SSF52402">
    <property type="entry name" value="Adenine nucleotide alpha hydrolases-like"/>
    <property type="match status" value="1"/>
</dbReference>
<dbReference type="OrthoDB" id="843225at2759"/>
<dbReference type="InterPro" id="IPR006016">
    <property type="entry name" value="UspA"/>
</dbReference>
<dbReference type="AlphaFoldDB" id="A0A9N9H9V6"/>
<comment type="caution">
    <text evidence="2">The sequence shown here is derived from an EMBL/GenBank/DDBJ whole genome shotgun (WGS) entry which is preliminary data.</text>
</comment>
<evidence type="ECO:0000313" key="3">
    <source>
        <dbReference type="Proteomes" id="UP000789759"/>
    </source>
</evidence>
<dbReference type="PRINTS" id="PR01438">
    <property type="entry name" value="UNVRSLSTRESS"/>
</dbReference>
<sequence>MSDSNQYKILIAAEESEVSCKAIRHAFDLCSRLNTPYSLEIVYVIALNPETNVPFLHNLDKANNLDILLDAKKPISMVMERLEQYKSIYVRDLLKSNLLKNVEYNFNKLEGHGIVGKILKDYIETHKPDLNLLIVGSRDLDGLQKIVLSSTSDYLVKHLRCPVTIVKP</sequence>
<name>A0A9N9H9V6_9GLOM</name>
<gene>
    <name evidence="2" type="ORF">CPELLU_LOCUS10123</name>
</gene>
<reference evidence="2" key="1">
    <citation type="submission" date="2021-06" db="EMBL/GenBank/DDBJ databases">
        <authorList>
            <person name="Kallberg Y."/>
            <person name="Tangrot J."/>
            <person name="Rosling A."/>
        </authorList>
    </citation>
    <scope>NUCLEOTIDE SEQUENCE</scope>
    <source>
        <strain evidence="2">FL966</strain>
    </source>
</reference>
<feature type="domain" description="UspA" evidence="1">
    <location>
        <begin position="8"/>
        <end position="167"/>
    </location>
</feature>
<dbReference type="EMBL" id="CAJVQA010008178">
    <property type="protein sequence ID" value="CAG8667905.1"/>
    <property type="molecule type" value="Genomic_DNA"/>
</dbReference>
<dbReference type="InterPro" id="IPR014729">
    <property type="entry name" value="Rossmann-like_a/b/a_fold"/>
</dbReference>
<dbReference type="Pfam" id="PF00582">
    <property type="entry name" value="Usp"/>
    <property type="match status" value="1"/>
</dbReference>
<evidence type="ECO:0000313" key="2">
    <source>
        <dbReference type="EMBL" id="CAG8667905.1"/>
    </source>
</evidence>
<evidence type="ECO:0000259" key="1">
    <source>
        <dbReference type="Pfam" id="PF00582"/>
    </source>
</evidence>
<dbReference type="Gene3D" id="3.40.50.620">
    <property type="entry name" value="HUPs"/>
    <property type="match status" value="1"/>
</dbReference>